<evidence type="ECO:0000256" key="1">
    <source>
        <dbReference type="ARBA" id="ARBA00022614"/>
    </source>
</evidence>
<dbReference type="GO" id="GO:0005737">
    <property type="term" value="C:cytoplasm"/>
    <property type="evidence" value="ECO:0007669"/>
    <property type="project" value="TreeGrafter"/>
</dbReference>
<reference evidence="3 4" key="1">
    <citation type="submission" date="2018-04" db="EMBL/GenBank/DDBJ databases">
        <title>The genome of golden apple snail Pomacea canaliculata provides insight into stress tolerance and invasive adaptation.</title>
        <authorList>
            <person name="Liu C."/>
            <person name="Liu B."/>
            <person name="Ren Y."/>
            <person name="Zhang Y."/>
            <person name="Wang H."/>
            <person name="Li S."/>
            <person name="Jiang F."/>
            <person name="Yin L."/>
            <person name="Zhang G."/>
            <person name="Qian W."/>
            <person name="Fan W."/>
        </authorList>
    </citation>
    <scope>NUCLEOTIDE SEQUENCE [LARGE SCALE GENOMIC DNA]</scope>
    <source>
        <strain evidence="3">SZHN2017</strain>
        <tissue evidence="3">Muscle</tissue>
    </source>
</reference>
<dbReference type="SMART" id="SM00364">
    <property type="entry name" value="LRR_BAC"/>
    <property type="match status" value="2"/>
</dbReference>
<dbReference type="STRING" id="400727.A0A2T7PVE6"/>
<evidence type="ECO:0000256" key="2">
    <source>
        <dbReference type="ARBA" id="ARBA00022737"/>
    </source>
</evidence>
<dbReference type="InterPro" id="IPR001611">
    <property type="entry name" value="Leu-rich_rpt"/>
</dbReference>
<dbReference type="PANTHER" id="PTHR48051">
    <property type="match status" value="1"/>
</dbReference>
<dbReference type="InterPro" id="IPR032675">
    <property type="entry name" value="LRR_dom_sf"/>
</dbReference>
<dbReference type="SUPFAM" id="SSF52075">
    <property type="entry name" value="Outer arm dynein light chain 1"/>
    <property type="match status" value="1"/>
</dbReference>
<dbReference type="InterPro" id="IPR003591">
    <property type="entry name" value="Leu-rich_rpt_typical-subtyp"/>
</dbReference>
<sequence length="143" mass="16385">MCKLLIPADLSECELVHIPDAVYMLMRDTVLDICNLSANVLRRIPAKLATKFPNLTELHLSNNQLSSLPEELRHVAGLTLLDISHNHFEALPQVIYRLEALRKLRAEDNNIKEPEELKLKMMDCGQYLRYDHIVVSKVVMVVL</sequence>
<dbReference type="SMART" id="SM00369">
    <property type="entry name" value="LRR_TYP"/>
    <property type="match status" value="2"/>
</dbReference>
<evidence type="ECO:0000313" key="3">
    <source>
        <dbReference type="EMBL" id="PVD37370.1"/>
    </source>
</evidence>
<comment type="caution">
    <text evidence="3">The sequence shown here is derived from an EMBL/GenBank/DDBJ whole genome shotgun (WGS) entry which is preliminary data.</text>
</comment>
<dbReference type="Pfam" id="PF13855">
    <property type="entry name" value="LRR_8"/>
    <property type="match status" value="1"/>
</dbReference>
<keyword evidence="4" id="KW-1185">Reference proteome</keyword>
<name>A0A2T7PVE6_POMCA</name>
<dbReference type="InterPro" id="IPR050216">
    <property type="entry name" value="LRR_domain-containing"/>
</dbReference>
<dbReference type="PROSITE" id="PS51450">
    <property type="entry name" value="LRR"/>
    <property type="match status" value="1"/>
</dbReference>
<dbReference type="AlphaFoldDB" id="A0A2T7PVE6"/>
<proteinExistence type="predicted"/>
<dbReference type="OrthoDB" id="1060944at2759"/>
<organism evidence="3 4">
    <name type="scientific">Pomacea canaliculata</name>
    <name type="common">Golden apple snail</name>
    <dbReference type="NCBI Taxonomy" id="400727"/>
    <lineage>
        <taxon>Eukaryota</taxon>
        <taxon>Metazoa</taxon>
        <taxon>Spiralia</taxon>
        <taxon>Lophotrochozoa</taxon>
        <taxon>Mollusca</taxon>
        <taxon>Gastropoda</taxon>
        <taxon>Caenogastropoda</taxon>
        <taxon>Architaenioglossa</taxon>
        <taxon>Ampullarioidea</taxon>
        <taxon>Ampullariidae</taxon>
        <taxon>Pomacea</taxon>
    </lineage>
</organism>
<evidence type="ECO:0000313" key="4">
    <source>
        <dbReference type="Proteomes" id="UP000245119"/>
    </source>
</evidence>
<protein>
    <submittedName>
        <fullName evidence="3">Uncharacterized protein</fullName>
    </submittedName>
</protein>
<dbReference type="PANTHER" id="PTHR48051:SF54">
    <property type="entry name" value="LEUCINE-RICH REPEAT-CONTAINING PROTEIN"/>
    <property type="match status" value="1"/>
</dbReference>
<dbReference type="Proteomes" id="UP000245119">
    <property type="component" value="Linkage Group LG2"/>
</dbReference>
<keyword evidence="1" id="KW-0433">Leucine-rich repeat</keyword>
<accession>A0A2T7PVE6</accession>
<dbReference type="EMBL" id="PZQS01000002">
    <property type="protein sequence ID" value="PVD37370.1"/>
    <property type="molecule type" value="Genomic_DNA"/>
</dbReference>
<keyword evidence="2" id="KW-0677">Repeat</keyword>
<dbReference type="Gene3D" id="3.80.10.10">
    <property type="entry name" value="Ribonuclease Inhibitor"/>
    <property type="match status" value="1"/>
</dbReference>
<gene>
    <name evidence="3" type="ORF">C0Q70_04369</name>
</gene>